<feature type="domain" description="RRM" evidence="3">
    <location>
        <begin position="6"/>
        <end position="75"/>
    </location>
</feature>
<dbReference type="InterPro" id="IPR012677">
    <property type="entry name" value="Nucleotide-bd_a/b_plait_sf"/>
</dbReference>
<proteinExistence type="predicted"/>
<dbReference type="SMART" id="SM00361">
    <property type="entry name" value="RRM_1"/>
    <property type="match status" value="1"/>
</dbReference>
<keyword evidence="1 2" id="KW-0694">RNA-binding</keyword>
<evidence type="ECO:0000256" key="1">
    <source>
        <dbReference type="ARBA" id="ARBA00022884"/>
    </source>
</evidence>
<dbReference type="Pfam" id="PF00076">
    <property type="entry name" value="RRM_1"/>
    <property type="match status" value="1"/>
</dbReference>
<dbReference type="InterPro" id="IPR035979">
    <property type="entry name" value="RBD_domain_sf"/>
</dbReference>
<dbReference type="Gene3D" id="3.30.70.330">
    <property type="match status" value="1"/>
</dbReference>
<accession>A0A8C4YHP0</accession>
<dbReference type="Ensembl" id="ENSGEVT00005027289.1">
    <property type="protein sequence ID" value="ENSGEVP00005025945.1"/>
    <property type="gene ID" value="ENSGEVG00005018429.1"/>
</dbReference>
<dbReference type="SUPFAM" id="SSF54928">
    <property type="entry name" value="RNA-binding domain, RBD"/>
    <property type="match status" value="1"/>
</dbReference>
<sequence>MASDEGKLFIGGLSFDTNEQNLEQLFSPYGDIAEVVVVKDRETQRSRGFGFITYRRPEDAKDAMRAMNGEVSGGQSSIPPNPQITGIDARAPAGDICRHVPPPHLPTPGLLSYQTCFQQPCTWGAHRQQLGCSKGGWELGKPAAPGPGEKLFQAQSVIPRHPHWAVALNAALLGVRIASPGQQRGCRSVAQAADMIAWS</sequence>
<dbReference type="InterPro" id="IPR000504">
    <property type="entry name" value="RRM_dom"/>
</dbReference>
<reference evidence="4" key="2">
    <citation type="submission" date="2025-09" db="UniProtKB">
        <authorList>
            <consortium name="Ensembl"/>
        </authorList>
    </citation>
    <scope>IDENTIFICATION</scope>
</reference>
<dbReference type="Proteomes" id="UP000694390">
    <property type="component" value="Unassembled WGS sequence"/>
</dbReference>
<name>A0A8C4YHP0_9SAUR</name>
<dbReference type="PANTHER" id="PTHR48034">
    <property type="entry name" value="TRANSFORMER-2 SEX-DETERMINING PROTEIN-RELATED"/>
    <property type="match status" value="1"/>
</dbReference>
<evidence type="ECO:0000313" key="5">
    <source>
        <dbReference type="Proteomes" id="UP000694390"/>
    </source>
</evidence>
<evidence type="ECO:0000259" key="3">
    <source>
        <dbReference type="PROSITE" id="PS50102"/>
    </source>
</evidence>
<dbReference type="PROSITE" id="PS50102">
    <property type="entry name" value="RRM"/>
    <property type="match status" value="1"/>
</dbReference>
<dbReference type="AlphaFoldDB" id="A0A8C4YHP0"/>
<dbReference type="GO" id="GO:0003723">
    <property type="term" value="F:RNA binding"/>
    <property type="evidence" value="ECO:0007669"/>
    <property type="project" value="UniProtKB-UniRule"/>
</dbReference>
<evidence type="ECO:0000313" key="4">
    <source>
        <dbReference type="Ensembl" id="ENSGEVP00005025945.1"/>
    </source>
</evidence>
<keyword evidence="5" id="KW-1185">Reference proteome</keyword>
<dbReference type="OrthoDB" id="439808at2759"/>
<dbReference type="SMART" id="SM00360">
    <property type="entry name" value="RRM"/>
    <property type="match status" value="1"/>
</dbReference>
<dbReference type="GeneTree" id="ENSGT00940000153524"/>
<organism evidence="4 5">
    <name type="scientific">Gopherus evgoodei</name>
    <name type="common">Goodes thornscrub tortoise</name>
    <dbReference type="NCBI Taxonomy" id="1825980"/>
    <lineage>
        <taxon>Eukaryota</taxon>
        <taxon>Metazoa</taxon>
        <taxon>Chordata</taxon>
        <taxon>Craniata</taxon>
        <taxon>Vertebrata</taxon>
        <taxon>Euteleostomi</taxon>
        <taxon>Archelosauria</taxon>
        <taxon>Testudinata</taxon>
        <taxon>Testudines</taxon>
        <taxon>Cryptodira</taxon>
        <taxon>Durocryptodira</taxon>
        <taxon>Testudinoidea</taxon>
        <taxon>Testudinidae</taxon>
        <taxon>Gopherus</taxon>
    </lineage>
</organism>
<evidence type="ECO:0000256" key="2">
    <source>
        <dbReference type="PROSITE-ProRule" id="PRU00176"/>
    </source>
</evidence>
<reference evidence="4" key="1">
    <citation type="submission" date="2025-08" db="UniProtKB">
        <authorList>
            <consortium name="Ensembl"/>
        </authorList>
    </citation>
    <scope>IDENTIFICATION</scope>
</reference>
<dbReference type="InterPro" id="IPR003954">
    <property type="entry name" value="RRM_euk-type"/>
</dbReference>
<dbReference type="InterPro" id="IPR050441">
    <property type="entry name" value="RBM"/>
</dbReference>
<protein>
    <recommendedName>
        <fullName evidence="3">RRM domain-containing protein</fullName>
    </recommendedName>
</protein>